<name>A0ABT3J8B0_9RHOB</name>
<proteinExistence type="predicted"/>
<protein>
    <submittedName>
        <fullName evidence="1">Uncharacterized protein</fullName>
    </submittedName>
</protein>
<evidence type="ECO:0000313" key="1">
    <source>
        <dbReference type="EMBL" id="MCW3783914.1"/>
    </source>
</evidence>
<accession>A0ABT3J8B0</accession>
<dbReference type="Proteomes" id="UP001207582">
    <property type="component" value="Unassembled WGS sequence"/>
</dbReference>
<evidence type="ECO:0000313" key="2">
    <source>
        <dbReference type="Proteomes" id="UP001207582"/>
    </source>
</evidence>
<dbReference type="EMBL" id="JAPDOG010000027">
    <property type="protein sequence ID" value="MCW3783914.1"/>
    <property type="molecule type" value="Genomic_DNA"/>
</dbReference>
<dbReference type="RefSeq" id="WP_264773293.1">
    <property type="nucleotide sequence ID" value="NZ_JAPDOG010000027.1"/>
</dbReference>
<organism evidence="1 2">
    <name type="scientific">Defluviimonas salinarum</name>
    <dbReference type="NCBI Taxonomy" id="2992147"/>
    <lineage>
        <taxon>Bacteria</taxon>
        <taxon>Pseudomonadati</taxon>
        <taxon>Pseudomonadota</taxon>
        <taxon>Alphaproteobacteria</taxon>
        <taxon>Rhodobacterales</taxon>
        <taxon>Paracoccaceae</taxon>
        <taxon>Albidovulum</taxon>
    </lineage>
</organism>
<keyword evidence="2" id="KW-1185">Reference proteome</keyword>
<comment type="caution">
    <text evidence="1">The sequence shown here is derived from an EMBL/GenBank/DDBJ whole genome shotgun (WGS) entry which is preliminary data.</text>
</comment>
<sequence>MTPKAALSTLPETVDFGVLQQVHKDLNSWDKEDPGLLILWHRKGETPEEVFADGLHLDSREDYIAFRDRLKAHIRAYAAEQKRYAAAMRQRGGDSGAQWRHGMGAVTITRLIEIRRAGKTWSRARAEAARQAAAA</sequence>
<reference evidence="1 2" key="1">
    <citation type="submission" date="2022-10" db="EMBL/GenBank/DDBJ databases">
        <title>Defluviimonas sp. CAU 1641 isolated from mud.</title>
        <authorList>
            <person name="Kim W."/>
        </authorList>
    </citation>
    <scope>NUCLEOTIDE SEQUENCE [LARGE SCALE GENOMIC DNA]</scope>
    <source>
        <strain evidence="1 2">CAU 1641</strain>
    </source>
</reference>
<gene>
    <name evidence="1" type="ORF">OM960_20480</name>
</gene>